<keyword evidence="10" id="KW-1185">Reference proteome</keyword>
<keyword evidence="5 8" id="KW-0560">Oxidoreductase</keyword>
<evidence type="ECO:0000256" key="3">
    <source>
        <dbReference type="ARBA" id="ARBA00022617"/>
    </source>
</evidence>
<dbReference type="PANTHER" id="PTHR46300">
    <property type="entry name" value="P450, PUTATIVE (EUROFUNG)-RELATED-RELATED"/>
    <property type="match status" value="1"/>
</dbReference>
<reference evidence="9 10" key="1">
    <citation type="submission" date="2024-07" db="EMBL/GenBank/DDBJ databases">
        <title>Section-level genome sequencing and comparative genomics of Aspergillus sections Usti and Cavernicolus.</title>
        <authorList>
            <consortium name="Lawrence Berkeley National Laboratory"/>
            <person name="Nybo J.L."/>
            <person name="Vesth T.C."/>
            <person name="Theobald S."/>
            <person name="Frisvad J.C."/>
            <person name="Larsen T.O."/>
            <person name="Kjaerboelling I."/>
            <person name="Rothschild-Mancinelli K."/>
            <person name="Lyhne E.K."/>
            <person name="Kogle M.E."/>
            <person name="Barry K."/>
            <person name="Clum A."/>
            <person name="Na H."/>
            <person name="Ledsgaard L."/>
            <person name="Lin J."/>
            <person name="Lipzen A."/>
            <person name="Kuo A."/>
            <person name="Riley R."/>
            <person name="Mondo S."/>
            <person name="Labutti K."/>
            <person name="Haridas S."/>
            <person name="Pangalinan J."/>
            <person name="Salamov A.A."/>
            <person name="Simmons B.A."/>
            <person name="Magnuson J.K."/>
            <person name="Chen J."/>
            <person name="Drula E."/>
            <person name="Henrissat B."/>
            <person name="Wiebenga A."/>
            <person name="Lubbers R.J."/>
            <person name="Gomes A.C."/>
            <person name="Makela M.R."/>
            <person name="Stajich J."/>
            <person name="Grigoriev I.V."/>
            <person name="Mortensen U.H."/>
            <person name="De Vries R.P."/>
            <person name="Baker S.E."/>
            <person name="Andersen M.R."/>
        </authorList>
    </citation>
    <scope>NUCLEOTIDE SEQUENCE [LARGE SCALE GENOMIC DNA]</scope>
    <source>
        <strain evidence="9 10">CBS 123904</strain>
    </source>
</reference>
<dbReference type="PRINTS" id="PR00463">
    <property type="entry name" value="EP450I"/>
</dbReference>
<evidence type="ECO:0000313" key="9">
    <source>
        <dbReference type="EMBL" id="KAL2847183.1"/>
    </source>
</evidence>
<dbReference type="InterPro" id="IPR001128">
    <property type="entry name" value="Cyt_P450"/>
</dbReference>
<proteinExistence type="inferred from homology"/>
<keyword evidence="6 8" id="KW-0408">Iron</keyword>
<keyword evidence="7 8" id="KW-0503">Monooxygenase</keyword>
<dbReference type="Proteomes" id="UP001610446">
    <property type="component" value="Unassembled WGS sequence"/>
</dbReference>
<dbReference type="SUPFAM" id="SSF48264">
    <property type="entry name" value="Cytochrome P450"/>
    <property type="match status" value="1"/>
</dbReference>
<keyword evidence="3 8" id="KW-0349">Heme</keyword>
<evidence type="ECO:0000256" key="2">
    <source>
        <dbReference type="ARBA" id="ARBA00010617"/>
    </source>
</evidence>
<evidence type="ECO:0000256" key="6">
    <source>
        <dbReference type="ARBA" id="ARBA00023004"/>
    </source>
</evidence>
<dbReference type="PROSITE" id="PS00086">
    <property type="entry name" value="CYTOCHROME_P450"/>
    <property type="match status" value="1"/>
</dbReference>
<comment type="caution">
    <text evidence="9">The sequence shown here is derived from an EMBL/GenBank/DDBJ whole genome shotgun (WGS) entry which is preliminary data.</text>
</comment>
<dbReference type="InterPro" id="IPR036396">
    <property type="entry name" value="Cyt_P450_sf"/>
</dbReference>
<dbReference type="PANTHER" id="PTHR46300:SF1">
    <property type="entry name" value="P450, PUTATIVE (EUROFUNG)-RELATED"/>
    <property type="match status" value="1"/>
</dbReference>
<dbReference type="InterPro" id="IPR050364">
    <property type="entry name" value="Cytochrome_P450_fung"/>
</dbReference>
<dbReference type="InterPro" id="IPR017972">
    <property type="entry name" value="Cyt_P450_CS"/>
</dbReference>
<comment type="similarity">
    <text evidence="2 8">Belongs to the cytochrome P450 family.</text>
</comment>
<comment type="cofactor">
    <cofactor evidence="1">
        <name>heme</name>
        <dbReference type="ChEBI" id="CHEBI:30413"/>
    </cofactor>
</comment>
<protein>
    <submittedName>
        <fullName evidence="9">Cytochrome P450</fullName>
    </submittedName>
</protein>
<dbReference type="EMBL" id="JBFXLU010000058">
    <property type="protein sequence ID" value="KAL2847183.1"/>
    <property type="molecule type" value="Genomic_DNA"/>
</dbReference>
<evidence type="ECO:0000256" key="7">
    <source>
        <dbReference type="ARBA" id="ARBA00023033"/>
    </source>
</evidence>
<dbReference type="Pfam" id="PF00067">
    <property type="entry name" value="p450"/>
    <property type="match status" value="1"/>
</dbReference>
<evidence type="ECO:0000313" key="10">
    <source>
        <dbReference type="Proteomes" id="UP001610446"/>
    </source>
</evidence>
<gene>
    <name evidence="9" type="ORF">BJY01DRAFT_212822</name>
</gene>
<dbReference type="InterPro" id="IPR002401">
    <property type="entry name" value="Cyt_P450_E_grp-I"/>
</dbReference>
<evidence type="ECO:0000256" key="1">
    <source>
        <dbReference type="ARBA" id="ARBA00001971"/>
    </source>
</evidence>
<accession>A0ABR4K7K4</accession>
<name>A0ABR4K7K4_9EURO</name>
<dbReference type="Gene3D" id="1.10.630.10">
    <property type="entry name" value="Cytochrome P450"/>
    <property type="match status" value="1"/>
</dbReference>
<evidence type="ECO:0000256" key="4">
    <source>
        <dbReference type="ARBA" id="ARBA00022723"/>
    </source>
</evidence>
<dbReference type="CDD" id="cd11065">
    <property type="entry name" value="CYP64-like"/>
    <property type="match status" value="1"/>
</dbReference>
<evidence type="ECO:0000256" key="5">
    <source>
        <dbReference type="ARBA" id="ARBA00023002"/>
    </source>
</evidence>
<organism evidence="9 10">
    <name type="scientific">Aspergillus pseudoustus</name>
    <dbReference type="NCBI Taxonomy" id="1810923"/>
    <lineage>
        <taxon>Eukaryota</taxon>
        <taxon>Fungi</taxon>
        <taxon>Dikarya</taxon>
        <taxon>Ascomycota</taxon>
        <taxon>Pezizomycotina</taxon>
        <taxon>Eurotiomycetes</taxon>
        <taxon>Eurotiomycetidae</taxon>
        <taxon>Eurotiales</taxon>
        <taxon>Aspergillaceae</taxon>
        <taxon>Aspergillus</taxon>
        <taxon>Aspergillus subgen. Nidulantes</taxon>
    </lineage>
</organism>
<keyword evidence="4 8" id="KW-0479">Metal-binding</keyword>
<evidence type="ECO:0000256" key="8">
    <source>
        <dbReference type="RuleBase" id="RU000461"/>
    </source>
</evidence>
<sequence>MHLTALIGILGLVLGVYLTKRRKSTTSSLPFPPGPKPLPIIGNIHQAPKSHGWRTYREWSEQYGPIVHVNMLGQHVIILSTSEVAHDLLAKRGATFSDRPRLFLATELALKGLNILLMNYTDQFRAHQRLQVAVLNTTPAASYLPLQTLESQQLLHDLLTQATTPAGTDIHPHLERAIASTIHTLLYGFRVSNPTDSALTTLMKLNEEFSEFVQVGAHIVDTFPILNNLPGFLAPWKAKAETHFQIKYALRAQNFRRGIEECDAWNIAKHLKRVVEREGEKDGVLPMPLDELSFELGTMIDAALDGTVDSLTWFVVACITQDHDSTHGGFIAKAREELDTVVGRDRLPGPEDRPHLPYISAVVEEIFRWRPVGPEGVPHLNREETVYNGYKIPAGSVIVPNVWTISREEAVFGPEPDAFNPDRWLEVDEDGKKILNKTLLSNAAAFGYGRRTCPGRHFARNVIWIVVAQLLWAFDIKAGVDEDTGKAVDVDPLACTYGLVMRALPFKASFQPRGWWVKDVIEQCGDTYGVDHFAFLEQIGREIAKM</sequence>